<feature type="chain" id="PRO_5016794381" evidence="2">
    <location>
        <begin position="29"/>
        <end position="149"/>
    </location>
</feature>
<feature type="region of interest" description="Disordered" evidence="1">
    <location>
        <begin position="32"/>
        <end position="115"/>
    </location>
</feature>
<dbReference type="EMBL" id="JOJR01000003">
    <property type="protein sequence ID" value="RCN53223.1"/>
    <property type="molecule type" value="Genomic_DNA"/>
</dbReference>
<reference evidence="3 4" key="1">
    <citation type="submission" date="2014-10" db="EMBL/GenBank/DDBJ databases">
        <title>Draft genome of the hookworm Ancylostoma caninum.</title>
        <authorList>
            <person name="Mitreva M."/>
        </authorList>
    </citation>
    <scope>NUCLEOTIDE SEQUENCE [LARGE SCALE GENOMIC DNA]</scope>
    <source>
        <strain evidence="3 4">Baltimore</strain>
    </source>
</reference>
<keyword evidence="4" id="KW-1185">Reference proteome</keyword>
<evidence type="ECO:0000313" key="3">
    <source>
        <dbReference type="EMBL" id="RCN53223.1"/>
    </source>
</evidence>
<gene>
    <name evidence="3" type="ORF">ANCCAN_00781</name>
</gene>
<feature type="compositionally biased region" description="Polar residues" evidence="1">
    <location>
        <begin position="43"/>
        <end position="60"/>
    </location>
</feature>
<feature type="compositionally biased region" description="Basic and acidic residues" evidence="1">
    <location>
        <begin position="66"/>
        <end position="104"/>
    </location>
</feature>
<organism evidence="3 4">
    <name type="scientific">Ancylostoma caninum</name>
    <name type="common">Dog hookworm</name>
    <dbReference type="NCBI Taxonomy" id="29170"/>
    <lineage>
        <taxon>Eukaryota</taxon>
        <taxon>Metazoa</taxon>
        <taxon>Ecdysozoa</taxon>
        <taxon>Nematoda</taxon>
        <taxon>Chromadorea</taxon>
        <taxon>Rhabditida</taxon>
        <taxon>Rhabditina</taxon>
        <taxon>Rhabditomorpha</taxon>
        <taxon>Strongyloidea</taxon>
        <taxon>Ancylostomatidae</taxon>
        <taxon>Ancylostomatinae</taxon>
        <taxon>Ancylostoma</taxon>
    </lineage>
</organism>
<evidence type="ECO:0000313" key="4">
    <source>
        <dbReference type="Proteomes" id="UP000252519"/>
    </source>
</evidence>
<evidence type="ECO:0000256" key="1">
    <source>
        <dbReference type="SAM" id="MobiDB-lite"/>
    </source>
</evidence>
<evidence type="ECO:0000256" key="2">
    <source>
        <dbReference type="SAM" id="SignalP"/>
    </source>
</evidence>
<proteinExistence type="predicted"/>
<dbReference type="Proteomes" id="UP000252519">
    <property type="component" value="Unassembled WGS sequence"/>
</dbReference>
<comment type="caution">
    <text evidence="3">The sequence shown here is derived from an EMBL/GenBank/DDBJ whole genome shotgun (WGS) entry which is preliminary data.</text>
</comment>
<keyword evidence="2" id="KW-0732">Signal</keyword>
<sequence length="149" mass="16306">MFYLFLFLSLATSSFMILLSSLLFCCNCKRPEKSESHLPPPSRSTQPGSSESGRFSSETKGASGESFEKSKPVPEKKPQKRESEIRKKQPKPSQEDKESKEAKPKQPAVPDTEPVQLAAAAAQLGGDEGYDVCPDLTPEELAKALGEMK</sequence>
<name>A0A368H9D4_ANCCA</name>
<accession>A0A368H9D4</accession>
<dbReference type="AlphaFoldDB" id="A0A368H9D4"/>
<feature type="signal peptide" evidence="2">
    <location>
        <begin position="1"/>
        <end position="28"/>
    </location>
</feature>
<protein>
    <submittedName>
        <fullName evidence="3">Uncharacterized protein</fullName>
    </submittedName>
</protein>